<dbReference type="InterPro" id="IPR029025">
    <property type="entry name" value="T3SS_substrate_exporter_C"/>
</dbReference>
<dbReference type="GO" id="GO:0005886">
    <property type="term" value="C:plasma membrane"/>
    <property type="evidence" value="ECO:0007669"/>
    <property type="project" value="UniProtKB-SubCell"/>
</dbReference>
<feature type="region of interest" description="Disordered" evidence="14">
    <location>
        <begin position="1"/>
        <end position="26"/>
    </location>
</feature>
<evidence type="ECO:0000256" key="5">
    <source>
        <dbReference type="ARBA" id="ARBA00022475"/>
    </source>
</evidence>
<keyword evidence="15" id="KW-0966">Cell projection</keyword>
<evidence type="ECO:0000256" key="11">
    <source>
        <dbReference type="ARBA" id="ARBA00023225"/>
    </source>
</evidence>
<dbReference type="EMBL" id="LT960614">
    <property type="protein sequence ID" value="SON56201.1"/>
    <property type="molecule type" value="Genomic_DNA"/>
</dbReference>
<keyword evidence="7 13" id="KW-1005">Bacterial flagellum biogenesis</keyword>
<organism evidence="15 16">
    <name type="scientific">Hartmannibacter diazotrophicus</name>
    <dbReference type="NCBI Taxonomy" id="1482074"/>
    <lineage>
        <taxon>Bacteria</taxon>
        <taxon>Pseudomonadati</taxon>
        <taxon>Pseudomonadota</taxon>
        <taxon>Alphaproteobacteria</taxon>
        <taxon>Hyphomicrobiales</taxon>
        <taxon>Pleomorphomonadaceae</taxon>
        <taxon>Hartmannibacter</taxon>
    </lineage>
</organism>
<keyword evidence="4 13" id="KW-0813">Transport</keyword>
<feature type="transmembrane region" description="Helical" evidence="13">
    <location>
        <begin position="193"/>
        <end position="211"/>
    </location>
</feature>
<evidence type="ECO:0000256" key="4">
    <source>
        <dbReference type="ARBA" id="ARBA00022448"/>
    </source>
</evidence>
<dbReference type="Gene3D" id="6.10.250.2080">
    <property type="match status" value="1"/>
</dbReference>
<dbReference type="OrthoDB" id="9807950at2"/>
<dbReference type="GO" id="GO:0009306">
    <property type="term" value="P:protein secretion"/>
    <property type="evidence" value="ECO:0007669"/>
    <property type="project" value="InterPro"/>
</dbReference>
<dbReference type="KEGG" id="hdi:HDIA_2660"/>
<accession>A0A2C9D8Z6</accession>
<dbReference type="Gene3D" id="3.40.1690.10">
    <property type="entry name" value="secretion proteins EscU"/>
    <property type="match status" value="1"/>
</dbReference>
<keyword evidence="16" id="KW-1185">Reference proteome</keyword>
<keyword evidence="5 13" id="KW-1003">Cell membrane</keyword>
<feature type="transmembrane region" description="Helical" evidence="13">
    <location>
        <begin position="33"/>
        <end position="54"/>
    </location>
</feature>
<evidence type="ECO:0000256" key="6">
    <source>
        <dbReference type="ARBA" id="ARBA00022692"/>
    </source>
</evidence>
<feature type="transmembrane region" description="Helical" evidence="13">
    <location>
        <begin position="143"/>
        <end position="165"/>
    </location>
</feature>
<dbReference type="AlphaFoldDB" id="A0A2C9D8Z6"/>
<gene>
    <name evidence="13 15" type="primary">flhB</name>
    <name evidence="15" type="ORF">HDIA_2660</name>
</gene>
<evidence type="ECO:0000256" key="7">
    <source>
        <dbReference type="ARBA" id="ARBA00022795"/>
    </source>
</evidence>
<dbReference type="Proteomes" id="UP000223606">
    <property type="component" value="Chromosome 1"/>
</dbReference>
<dbReference type="RefSeq" id="WP_099556612.1">
    <property type="nucleotide sequence ID" value="NZ_LT960614.1"/>
</dbReference>
<evidence type="ECO:0000256" key="2">
    <source>
        <dbReference type="ARBA" id="ARBA00010690"/>
    </source>
</evidence>
<dbReference type="NCBIfam" id="TIGR00328">
    <property type="entry name" value="flhB"/>
    <property type="match status" value="1"/>
</dbReference>
<comment type="subcellular location">
    <subcellularLocation>
        <location evidence="1">Cell membrane</location>
        <topology evidence="1">Multi-pass membrane protein</topology>
    </subcellularLocation>
</comment>
<keyword evidence="11 13" id="KW-1006">Bacterial flagellum protein export</keyword>
<evidence type="ECO:0000256" key="12">
    <source>
        <dbReference type="ARBA" id="ARBA00025078"/>
    </source>
</evidence>
<keyword evidence="9 13" id="KW-1133">Transmembrane helix</keyword>
<keyword evidence="15" id="KW-0282">Flagellum</keyword>
<evidence type="ECO:0000256" key="14">
    <source>
        <dbReference type="SAM" id="MobiDB-lite"/>
    </source>
</evidence>
<dbReference type="PANTHER" id="PTHR30531:SF12">
    <property type="entry name" value="FLAGELLAR BIOSYNTHETIC PROTEIN FLHB"/>
    <property type="match status" value="1"/>
</dbReference>
<dbReference type="InterPro" id="IPR006135">
    <property type="entry name" value="T3SS_substrate_exporter"/>
</dbReference>
<evidence type="ECO:0000313" key="16">
    <source>
        <dbReference type="Proteomes" id="UP000223606"/>
    </source>
</evidence>
<feature type="compositionally biased region" description="Basic and acidic residues" evidence="14">
    <location>
        <begin position="10"/>
        <end position="26"/>
    </location>
</feature>
<evidence type="ECO:0000256" key="13">
    <source>
        <dbReference type="RuleBase" id="RU364091"/>
    </source>
</evidence>
<dbReference type="FunFam" id="3.40.1690.10:FF:000001">
    <property type="entry name" value="Flagellar biosynthetic protein FlhB"/>
    <property type="match status" value="1"/>
</dbReference>
<evidence type="ECO:0000256" key="8">
    <source>
        <dbReference type="ARBA" id="ARBA00022927"/>
    </source>
</evidence>
<comment type="function">
    <text evidence="12 13">Required for formation of the rod structure in the basal body of the flagellar apparatus. Together with FliI and FliH, may constitute the export apparatus of flagellin.</text>
</comment>
<dbReference type="GO" id="GO:0044780">
    <property type="term" value="P:bacterial-type flagellum assembly"/>
    <property type="evidence" value="ECO:0007669"/>
    <property type="project" value="InterPro"/>
</dbReference>
<evidence type="ECO:0000313" key="15">
    <source>
        <dbReference type="EMBL" id="SON56201.1"/>
    </source>
</evidence>
<keyword evidence="10 13" id="KW-0472">Membrane</keyword>
<keyword evidence="6 13" id="KW-0812">Transmembrane</keyword>
<name>A0A2C9D8Z6_9HYPH</name>
<evidence type="ECO:0000256" key="3">
    <source>
        <dbReference type="ARBA" id="ARBA00021622"/>
    </source>
</evidence>
<dbReference type="PANTHER" id="PTHR30531">
    <property type="entry name" value="FLAGELLAR BIOSYNTHETIC PROTEIN FLHB"/>
    <property type="match status" value="1"/>
</dbReference>
<feature type="transmembrane region" description="Helical" evidence="13">
    <location>
        <begin position="88"/>
        <end position="107"/>
    </location>
</feature>
<reference evidence="16" key="1">
    <citation type="submission" date="2017-09" db="EMBL/GenBank/DDBJ databases">
        <title>Genome sequence of Nannocystis excedens DSM 71.</title>
        <authorList>
            <person name="Blom J."/>
        </authorList>
    </citation>
    <scope>NUCLEOTIDE SEQUENCE [LARGE SCALE GENOMIC DNA]</scope>
    <source>
        <strain evidence="16">type strain: E19</strain>
    </source>
</reference>
<dbReference type="SUPFAM" id="SSF160544">
    <property type="entry name" value="EscU C-terminal domain-like"/>
    <property type="match status" value="1"/>
</dbReference>
<keyword evidence="15" id="KW-0969">Cilium</keyword>
<keyword evidence="8 13" id="KW-0653">Protein transport</keyword>
<dbReference type="PRINTS" id="PR00950">
    <property type="entry name" value="TYPE3IMSPROT"/>
</dbReference>
<proteinExistence type="inferred from homology"/>
<evidence type="ECO:0000256" key="1">
    <source>
        <dbReference type="ARBA" id="ARBA00004651"/>
    </source>
</evidence>
<protein>
    <recommendedName>
        <fullName evidence="3 13">Flagellar biosynthetic protein FlhB</fullName>
    </recommendedName>
</protein>
<dbReference type="InterPro" id="IPR006136">
    <property type="entry name" value="FlhB"/>
</dbReference>
<sequence length="356" mass="39407">MAEGDDSEKTEEPTHRKLEKAHEQGDVPKSQEVVTFFTMGAVTLIVAFGASSVTHSLSGPLTAMLEHSGDLRLDGGGLLHLWYNVGDYIFTALLIPFLFVMIAGVGGHMIQHRPVLSGEGLKPKFSKVSPLAGLKRLFSAEALVNFAKGLLKMSLVGAVLFLIMWPQRRYMAPMVSMDLAELLAFTQDLSMQMLKAVLAILALIAIGDLMWQRHRWTQKQRMSVQEVKEEHKQAEGDPTIKAKIRQIRLERSRKRMMAAVPSASVVITNPTHYAVALKYETGMPAPVCVAKGVDQVALRIRELATSKEVPIVENPPLARALYASVDLDQMIPEEHYKAVAEVIGFVMRLKNRNADT</sequence>
<dbReference type="Pfam" id="PF01312">
    <property type="entry name" value="Bac_export_2"/>
    <property type="match status" value="1"/>
</dbReference>
<evidence type="ECO:0000256" key="10">
    <source>
        <dbReference type="ARBA" id="ARBA00023136"/>
    </source>
</evidence>
<comment type="similarity">
    <text evidence="2 13">Belongs to the type III secretion exporter family.</text>
</comment>
<evidence type="ECO:0000256" key="9">
    <source>
        <dbReference type="ARBA" id="ARBA00022989"/>
    </source>
</evidence>